<organism evidence="2 3">
    <name type="scientific">Natronolimnohabitans innermongolicus JCM 12255</name>
    <dbReference type="NCBI Taxonomy" id="1227499"/>
    <lineage>
        <taxon>Archaea</taxon>
        <taxon>Methanobacteriati</taxon>
        <taxon>Methanobacteriota</taxon>
        <taxon>Stenosarchaea group</taxon>
        <taxon>Halobacteria</taxon>
        <taxon>Halobacteriales</taxon>
        <taxon>Natrialbaceae</taxon>
        <taxon>Natronolimnohabitans</taxon>
    </lineage>
</organism>
<protein>
    <recommendedName>
        <fullName evidence="4">ABC transporter</fullName>
    </recommendedName>
</protein>
<dbReference type="OrthoDB" id="86287at2157"/>
<feature type="transmembrane region" description="Helical" evidence="1">
    <location>
        <begin position="168"/>
        <end position="185"/>
    </location>
</feature>
<name>L9WZD2_9EURY</name>
<evidence type="ECO:0008006" key="4">
    <source>
        <dbReference type="Google" id="ProtNLM"/>
    </source>
</evidence>
<evidence type="ECO:0000313" key="2">
    <source>
        <dbReference type="EMBL" id="ELY54835.1"/>
    </source>
</evidence>
<proteinExistence type="predicted"/>
<dbReference type="PANTHER" id="PTHR43471">
    <property type="entry name" value="ABC TRANSPORTER PERMEASE"/>
    <property type="match status" value="1"/>
</dbReference>
<keyword evidence="1" id="KW-1133">Transmembrane helix</keyword>
<reference evidence="2 3" key="1">
    <citation type="journal article" date="2014" name="PLoS Genet.">
        <title>Phylogenetically driven sequencing of extremely halophilic archaea reveals strategies for static and dynamic osmo-response.</title>
        <authorList>
            <person name="Becker E.A."/>
            <person name="Seitzer P.M."/>
            <person name="Tritt A."/>
            <person name="Larsen D."/>
            <person name="Krusor M."/>
            <person name="Yao A.I."/>
            <person name="Wu D."/>
            <person name="Madern D."/>
            <person name="Eisen J.A."/>
            <person name="Darling A.E."/>
            <person name="Facciotti M.T."/>
        </authorList>
    </citation>
    <scope>NUCLEOTIDE SEQUENCE [LARGE SCALE GENOMIC DNA]</scope>
    <source>
        <strain evidence="2 3">JCM 12255</strain>
    </source>
</reference>
<dbReference type="eggNOG" id="arCOG02438">
    <property type="taxonomic scope" value="Archaea"/>
</dbReference>
<dbReference type="AlphaFoldDB" id="L9WZD2"/>
<dbReference type="GO" id="GO:0005886">
    <property type="term" value="C:plasma membrane"/>
    <property type="evidence" value="ECO:0007669"/>
    <property type="project" value="UniProtKB-SubCell"/>
</dbReference>
<feature type="transmembrane region" description="Helical" evidence="1">
    <location>
        <begin position="137"/>
        <end position="161"/>
    </location>
</feature>
<evidence type="ECO:0000256" key="1">
    <source>
        <dbReference type="SAM" id="Phobius"/>
    </source>
</evidence>
<dbReference type="EMBL" id="AOHZ01000054">
    <property type="protein sequence ID" value="ELY54835.1"/>
    <property type="molecule type" value="Genomic_DNA"/>
</dbReference>
<feature type="transmembrane region" description="Helical" evidence="1">
    <location>
        <begin position="55"/>
        <end position="77"/>
    </location>
</feature>
<gene>
    <name evidence="2" type="ORF">C493_12062</name>
</gene>
<comment type="caution">
    <text evidence="2">The sequence shown here is derived from an EMBL/GenBank/DDBJ whole genome shotgun (WGS) entry which is preliminary data.</text>
</comment>
<feature type="transmembrane region" description="Helical" evidence="1">
    <location>
        <begin position="250"/>
        <end position="271"/>
    </location>
</feature>
<evidence type="ECO:0000313" key="3">
    <source>
        <dbReference type="Proteomes" id="UP000011602"/>
    </source>
</evidence>
<dbReference type="RefSeq" id="WP_007259691.1">
    <property type="nucleotide sequence ID" value="NZ_AOHZ01000054.1"/>
</dbReference>
<dbReference type="PANTHER" id="PTHR43471:SF1">
    <property type="entry name" value="ABC TRANSPORTER PERMEASE PROTEIN NOSY-RELATED"/>
    <property type="match status" value="1"/>
</dbReference>
<sequence>MSRFDSLALFVREDVRDTIRERQLYALVGIYALLGLFLVYAEAQSIGTEPELTPVLFSFFTMLTPLLALGFFASSIVEKRTNGAFKIVFGLPVGRGAVVVGTFLARTLVVCAAVVVGMIVTVPVGAVLGVAIDPAQFVGVAALLSLLGAAFTAFAVGISAVVRTSTRATVAAFGVFVLFFFQLWAQLPRAVLYVVNGFSYPETTPEWVDLVAALNPMSAYANLAAGLSADLGGGTFASPPTDPVFYEEPAFGLAVLLGWVVLAIGGGYWRFQATDL</sequence>
<dbReference type="Proteomes" id="UP000011602">
    <property type="component" value="Unassembled WGS sequence"/>
</dbReference>
<keyword evidence="3" id="KW-1185">Reference proteome</keyword>
<dbReference type="GO" id="GO:0140359">
    <property type="term" value="F:ABC-type transporter activity"/>
    <property type="evidence" value="ECO:0007669"/>
    <property type="project" value="InterPro"/>
</dbReference>
<feature type="transmembrane region" description="Helical" evidence="1">
    <location>
        <begin position="24"/>
        <end position="43"/>
    </location>
</feature>
<keyword evidence="1" id="KW-0812">Transmembrane</keyword>
<keyword evidence="1" id="KW-0472">Membrane</keyword>
<accession>L9WZD2</accession>
<dbReference type="Pfam" id="PF12679">
    <property type="entry name" value="ABC2_membrane_2"/>
    <property type="match status" value="1"/>
</dbReference>
<feature type="transmembrane region" description="Helical" evidence="1">
    <location>
        <begin position="98"/>
        <end position="131"/>
    </location>
</feature>
<dbReference type="STRING" id="1227499.C493_12062"/>